<proteinExistence type="predicted"/>
<dbReference type="EMBL" id="CP144752">
    <property type="protein sequence ID" value="WVZ90070.1"/>
    <property type="molecule type" value="Genomic_DNA"/>
</dbReference>
<feature type="non-terminal residue" evidence="1">
    <location>
        <position position="296"/>
    </location>
</feature>
<dbReference type="InterPro" id="IPR052035">
    <property type="entry name" value="ZnF_BED_domain_contain"/>
</dbReference>
<dbReference type="PANTHER" id="PTHR46481">
    <property type="entry name" value="ZINC FINGER BED DOMAIN-CONTAINING PROTEIN 4"/>
    <property type="match status" value="1"/>
</dbReference>
<evidence type="ECO:0000313" key="2">
    <source>
        <dbReference type="Proteomes" id="UP001341281"/>
    </source>
</evidence>
<dbReference type="InterPro" id="IPR012337">
    <property type="entry name" value="RNaseH-like_sf"/>
</dbReference>
<dbReference type="Proteomes" id="UP001341281">
    <property type="component" value="Chromosome 08"/>
</dbReference>
<protein>
    <submittedName>
        <fullName evidence="1">Uncharacterized protein</fullName>
    </submittedName>
</protein>
<keyword evidence="2" id="KW-1185">Reference proteome</keyword>
<gene>
    <name evidence="1" type="ORF">U9M48_036402</name>
</gene>
<evidence type="ECO:0000313" key="1">
    <source>
        <dbReference type="EMBL" id="WVZ90070.1"/>
    </source>
</evidence>
<dbReference type="SUPFAM" id="SSF53098">
    <property type="entry name" value="Ribonuclease H-like"/>
    <property type="match status" value="1"/>
</dbReference>
<accession>A0AAQ3X9H0</accession>
<reference evidence="1 2" key="1">
    <citation type="submission" date="2024-02" db="EMBL/GenBank/DDBJ databases">
        <title>High-quality chromosome-scale genome assembly of Pensacola bahiagrass (Paspalum notatum Flugge var. saurae).</title>
        <authorList>
            <person name="Vega J.M."/>
            <person name="Podio M."/>
            <person name="Orjuela J."/>
            <person name="Siena L.A."/>
            <person name="Pessino S.C."/>
            <person name="Combes M.C."/>
            <person name="Mariac C."/>
            <person name="Albertini E."/>
            <person name="Pupilli F."/>
            <person name="Ortiz J.P.A."/>
            <person name="Leblanc O."/>
        </authorList>
    </citation>
    <scope>NUCLEOTIDE SEQUENCE [LARGE SCALE GENOMIC DNA]</scope>
    <source>
        <strain evidence="1">R1</strain>
        <tissue evidence="1">Leaf</tissue>
    </source>
</reference>
<dbReference type="AlphaFoldDB" id="A0AAQ3X9H0"/>
<dbReference type="PANTHER" id="PTHR46481:SF11">
    <property type="entry name" value="ZINC FINGER BED DOMAIN-CONTAINING PROTEIN RICESLEEPER 2-LIKE"/>
    <property type="match status" value="1"/>
</dbReference>
<organism evidence="1 2">
    <name type="scientific">Paspalum notatum var. saurae</name>
    <dbReference type="NCBI Taxonomy" id="547442"/>
    <lineage>
        <taxon>Eukaryota</taxon>
        <taxon>Viridiplantae</taxon>
        <taxon>Streptophyta</taxon>
        <taxon>Embryophyta</taxon>
        <taxon>Tracheophyta</taxon>
        <taxon>Spermatophyta</taxon>
        <taxon>Magnoliopsida</taxon>
        <taxon>Liliopsida</taxon>
        <taxon>Poales</taxon>
        <taxon>Poaceae</taxon>
        <taxon>PACMAD clade</taxon>
        <taxon>Panicoideae</taxon>
        <taxon>Andropogonodae</taxon>
        <taxon>Paspaleae</taxon>
        <taxon>Paspalinae</taxon>
        <taxon>Paspalum</taxon>
    </lineage>
</organism>
<sequence>DVLEIDDDVEVGEKRKLGPKLKSKVWEDFDKIKDGSVLVEKYVFNQDVARKELALMICVNEYLLSMVDHAGFRKFCAAMQPLFKVVSRNTIRKDILDMYEVQKQSMVNQFQQEEFRIAVTTDMLMYVPHPHTTEVISDVLNDVLMDWGIDKKVSTITLDNCSTNDNVVKEMQDKMPLSSLMLRGKLLHMCCACHIINLMVKDGLGIKDALGVKVMEEAIGRIRETIGFGHPHQKGMRVEDWKFARHVCDRLKLFFDVTELLSGTSYVIANLFSPRYVPNHRTDVSSHEREVIEILD</sequence>
<name>A0AAQ3X9H0_PASNO</name>